<sequence>MDIESNKMYQTNLNLSYPKFKIITPKTIRAITLLKIGISLLKMQYINEAEIIFNEAAKLVEIQDVVLHYFTQLYIFFISQLRQQQIDQVKIYKLIKNTLMLTCAGLGNVAIEILNYIYIYVSARLAKLIKITCQKYLKQFRRTFPKSIDAIY</sequence>
<reference evidence="2 3" key="2">
    <citation type="submission" date="2024-07" db="EMBL/GenBank/DDBJ databases">
        <authorList>
            <person name="Akdeniz Z."/>
        </authorList>
    </citation>
    <scope>NUCLEOTIDE SEQUENCE [LARGE SCALE GENOMIC DNA]</scope>
</reference>
<accession>A0AA86P217</accession>
<protein>
    <submittedName>
        <fullName evidence="2">Hypothetical_protein</fullName>
    </submittedName>
</protein>
<dbReference type="EMBL" id="CATOUU010000452">
    <property type="protein sequence ID" value="CAI9930166.1"/>
    <property type="molecule type" value="Genomic_DNA"/>
</dbReference>
<evidence type="ECO:0000313" key="1">
    <source>
        <dbReference type="EMBL" id="CAI9930166.1"/>
    </source>
</evidence>
<gene>
    <name evidence="1" type="ORF">HINF_LOCUS17811</name>
    <name evidence="2" type="ORF">HINF_LOCUS66984</name>
</gene>
<evidence type="ECO:0000313" key="3">
    <source>
        <dbReference type="Proteomes" id="UP001642409"/>
    </source>
</evidence>
<organism evidence="1">
    <name type="scientific">Hexamita inflata</name>
    <dbReference type="NCBI Taxonomy" id="28002"/>
    <lineage>
        <taxon>Eukaryota</taxon>
        <taxon>Metamonada</taxon>
        <taxon>Diplomonadida</taxon>
        <taxon>Hexamitidae</taxon>
        <taxon>Hexamitinae</taxon>
        <taxon>Hexamita</taxon>
    </lineage>
</organism>
<keyword evidence="3" id="KW-1185">Reference proteome</keyword>
<evidence type="ECO:0000313" key="2">
    <source>
        <dbReference type="EMBL" id="CAL6093427.1"/>
    </source>
</evidence>
<comment type="caution">
    <text evidence="1">The sequence shown here is derived from an EMBL/GenBank/DDBJ whole genome shotgun (WGS) entry which is preliminary data.</text>
</comment>
<dbReference type="Proteomes" id="UP001642409">
    <property type="component" value="Unassembled WGS sequence"/>
</dbReference>
<reference evidence="1" key="1">
    <citation type="submission" date="2023-06" db="EMBL/GenBank/DDBJ databases">
        <authorList>
            <person name="Kurt Z."/>
        </authorList>
    </citation>
    <scope>NUCLEOTIDE SEQUENCE</scope>
</reference>
<proteinExistence type="predicted"/>
<dbReference type="AlphaFoldDB" id="A0AA86P217"/>
<dbReference type="EMBL" id="CAXDID020000458">
    <property type="protein sequence ID" value="CAL6093427.1"/>
    <property type="molecule type" value="Genomic_DNA"/>
</dbReference>
<name>A0AA86P217_9EUKA</name>